<gene>
    <name evidence="6" type="ORF">AADG42_11005</name>
</gene>
<feature type="transmembrane region" description="Helical" evidence="5">
    <location>
        <begin position="6"/>
        <end position="27"/>
    </location>
</feature>
<evidence type="ECO:0000313" key="7">
    <source>
        <dbReference type="Proteomes" id="UP001442841"/>
    </source>
</evidence>
<organism evidence="6 7">
    <name type="scientific">Ammonicoccus fulvus</name>
    <dbReference type="NCBI Taxonomy" id="3138240"/>
    <lineage>
        <taxon>Bacteria</taxon>
        <taxon>Bacillati</taxon>
        <taxon>Actinomycetota</taxon>
        <taxon>Actinomycetes</taxon>
        <taxon>Propionibacteriales</taxon>
        <taxon>Propionibacteriaceae</taxon>
        <taxon>Ammonicoccus</taxon>
    </lineage>
</organism>
<feature type="transmembrane region" description="Helical" evidence="5">
    <location>
        <begin position="92"/>
        <end position="114"/>
    </location>
</feature>
<keyword evidence="7" id="KW-1185">Reference proteome</keyword>
<keyword evidence="3 5" id="KW-1133">Transmembrane helix</keyword>
<evidence type="ECO:0000256" key="4">
    <source>
        <dbReference type="ARBA" id="ARBA00023136"/>
    </source>
</evidence>
<name>A0ABZ3FP32_9ACTN</name>
<dbReference type="PANTHER" id="PTHR30249">
    <property type="entry name" value="PUTATIVE SEROTONIN TRANSPORTER"/>
    <property type="match status" value="1"/>
</dbReference>
<dbReference type="Proteomes" id="UP001442841">
    <property type="component" value="Chromosome"/>
</dbReference>
<comment type="subcellular location">
    <subcellularLocation>
        <location evidence="1">Membrane</location>
        <topology evidence="1">Multi-pass membrane protein</topology>
    </subcellularLocation>
</comment>
<evidence type="ECO:0000256" key="1">
    <source>
        <dbReference type="ARBA" id="ARBA00004141"/>
    </source>
</evidence>
<keyword evidence="4 5" id="KW-0472">Membrane</keyword>
<accession>A0ABZ3FP32</accession>
<feature type="transmembrane region" description="Helical" evidence="5">
    <location>
        <begin position="207"/>
        <end position="231"/>
    </location>
</feature>
<dbReference type="RefSeq" id="WP_425309269.1">
    <property type="nucleotide sequence ID" value="NZ_CP154795.1"/>
</dbReference>
<feature type="transmembrane region" description="Helical" evidence="5">
    <location>
        <begin position="151"/>
        <end position="174"/>
    </location>
</feature>
<sequence length="232" mass="23288">MWRELTASPVFGVVLTLGAYQLTVAIARRARGRAIANPILWSVVLIVALLLLTGTPVEEYARGGDIVAFFLGPATVALALPLHRQLDRIKEALAPILAASVLGASAAVLVGVWVTGALGGSAEVIASMAPKSATTPVALAISDSVGGIPSLTAALVILTGVLGAVAGPGLLTLLRIRNEISRGLAMGISGHGIATARALTESQTAGAFSALAMALSAVITPAVVAAVLPLLL</sequence>
<protein>
    <submittedName>
        <fullName evidence="6">LrgB family protein</fullName>
    </submittedName>
</protein>
<dbReference type="EMBL" id="CP154795">
    <property type="protein sequence ID" value="XAN07811.1"/>
    <property type="molecule type" value="Genomic_DNA"/>
</dbReference>
<dbReference type="Pfam" id="PF04172">
    <property type="entry name" value="LrgB"/>
    <property type="match status" value="1"/>
</dbReference>
<reference evidence="6 7" key="1">
    <citation type="submission" date="2024-04" db="EMBL/GenBank/DDBJ databases">
        <title>Isolation of an actinomycete strain from pig manure.</title>
        <authorList>
            <person name="Gong T."/>
            <person name="Yu Z."/>
            <person name="An M."/>
            <person name="Wei C."/>
            <person name="Yang W."/>
            <person name="Liu L."/>
        </authorList>
    </citation>
    <scope>NUCLEOTIDE SEQUENCE [LARGE SCALE GENOMIC DNA]</scope>
    <source>
        <strain evidence="6 7">ZF39</strain>
    </source>
</reference>
<evidence type="ECO:0000256" key="5">
    <source>
        <dbReference type="SAM" id="Phobius"/>
    </source>
</evidence>
<proteinExistence type="predicted"/>
<feature type="transmembrane region" description="Helical" evidence="5">
    <location>
        <begin position="34"/>
        <end position="54"/>
    </location>
</feature>
<evidence type="ECO:0000313" key="6">
    <source>
        <dbReference type="EMBL" id="XAN07811.1"/>
    </source>
</evidence>
<dbReference type="PANTHER" id="PTHR30249:SF0">
    <property type="entry name" value="PLASTIDAL GLYCOLATE_GLYCERATE TRANSLOCATOR 1, CHLOROPLASTIC"/>
    <property type="match status" value="1"/>
</dbReference>
<dbReference type="InterPro" id="IPR007300">
    <property type="entry name" value="CidB/LrgB"/>
</dbReference>
<keyword evidence="2 5" id="KW-0812">Transmembrane</keyword>
<evidence type="ECO:0000256" key="2">
    <source>
        <dbReference type="ARBA" id="ARBA00022692"/>
    </source>
</evidence>
<evidence type="ECO:0000256" key="3">
    <source>
        <dbReference type="ARBA" id="ARBA00022989"/>
    </source>
</evidence>
<feature type="transmembrane region" description="Helical" evidence="5">
    <location>
        <begin position="60"/>
        <end position="80"/>
    </location>
</feature>